<evidence type="ECO:0000313" key="1">
    <source>
        <dbReference type="Proteomes" id="UP000887580"/>
    </source>
</evidence>
<sequence>MRTQWVLIVFYSKKSFLQRGSFIYNIIMAAIPEGDYEKGKKIFKQRCLQCHVVDSTATKTGPTLNGVIGRKSGTVPGFDYSPANKSKGVVWTRETLFEYLLNPKKYIPGTKMVFAGLKKADERADLIKYIEVEAAKPAQ</sequence>
<protein>
    <submittedName>
        <fullName evidence="2">Cytochrome c domain-containing protein</fullName>
    </submittedName>
</protein>
<accession>A0AC35EU47</accession>
<reference evidence="2" key="1">
    <citation type="submission" date="2022-11" db="UniProtKB">
        <authorList>
            <consortium name="WormBaseParasite"/>
        </authorList>
    </citation>
    <scope>IDENTIFICATION</scope>
</reference>
<evidence type="ECO:0000313" key="2">
    <source>
        <dbReference type="WBParaSite" id="PS1159_v2.g1065.t1"/>
    </source>
</evidence>
<dbReference type="Proteomes" id="UP000887580">
    <property type="component" value="Unplaced"/>
</dbReference>
<dbReference type="WBParaSite" id="PS1159_v2.g1065.t1">
    <property type="protein sequence ID" value="PS1159_v2.g1065.t1"/>
    <property type="gene ID" value="PS1159_v2.g1065"/>
</dbReference>
<organism evidence="1 2">
    <name type="scientific">Panagrolaimus sp. PS1159</name>
    <dbReference type="NCBI Taxonomy" id="55785"/>
    <lineage>
        <taxon>Eukaryota</taxon>
        <taxon>Metazoa</taxon>
        <taxon>Ecdysozoa</taxon>
        <taxon>Nematoda</taxon>
        <taxon>Chromadorea</taxon>
        <taxon>Rhabditida</taxon>
        <taxon>Tylenchina</taxon>
        <taxon>Panagrolaimomorpha</taxon>
        <taxon>Panagrolaimoidea</taxon>
        <taxon>Panagrolaimidae</taxon>
        <taxon>Panagrolaimus</taxon>
    </lineage>
</organism>
<name>A0AC35EU47_9BILA</name>
<proteinExistence type="predicted"/>